<protein>
    <recommendedName>
        <fullName evidence="2 9">Heme chaperone HemW</fullName>
    </recommendedName>
</protein>
<comment type="function">
    <text evidence="9">Probably acts as a heme chaperone, transferring heme to an unknown acceptor. Binds one molecule of heme per monomer, possibly covalently. Binds 1 [4Fe-4S] cluster. The cluster is coordinated with 3 cysteines and an exchangeable S-adenosyl-L-methionine.</text>
</comment>
<evidence type="ECO:0000256" key="5">
    <source>
        <dbReference type="ARBA" id="ARBA00022723"/>
    </source>
</evidence>
<evidence type="ECO:0000313" key="12">
    <source>
        <dbReference type="Proteomes" id="UP000430692"/>
    </source>
</evidence>
<evidence type="ECO:0000256" key="4">
    <source>
        <dbReference type="ARBA" id="ARBA00022691"/>
    </source>
</evidence>
<keyword evidence="3 9" id="KW-0349">Heme</keyword>
<dbReference type="Proteomes" id="UP000430692">
    <property type="component" value="Unassembled WGS sequence"/>
</dbReference>
<keyword evidence="12" id="KW-1185">Reference proteome</keyword>
<dbReference type="EMBL" id="WUUL01000004">
    <property type="protein sequence ID" value="MXQ53594.1"/>
    <property type="molecule type" value="Genomic_DNA"/>
</dbReference>
<keyword evidence="7 9" id="KW-0411">Iron-sulfur</keyword>
<evidence type="ECO:0000256" key="9">
    <source>
        <dbReference type="RuleBase" id="RU364116"/>
    </source>
</evidence>
<evidence type="ECO:0000313" key="11">
    <source>
        <dbReference type="EMBL" id="MXQ53594.1"/>
    </source>
</evidence>
<reference evidence="11 12" key="1">
    <citation type="submission" date="2019-12" db="EMBL/GenBank/DDBJ databases">
        <title>Whole-genome analyses of novel actinobacteria.</title>
        <authorList>
            <person name="Sahin N."/>
            <person name="Saygin H."/>
        </authorList>
    </citation>
    <scope>NUCLEOTIDE SEQUENCE [LARGE SCALE GENOMIC DNA]</scope>
    <source>
        <strain evidence="11 12">KC615</strain>
    </source>
</reference>
<accession>A0A6I4VYN4</accession>
<comment type="similarity">
    <text evidence="1">Belongs to the anaerobic coproporphyrinogen-III oxidase family. HemW subfamily.</text>
</comment>
<dbReference type="SFLD" id="SFLDG01082">
    <property type="entry name" value="B12-binding_domain_containing"/>
    <property type="match status" value="1"/>
</dbReference>
<dbReference type="InterPro" id="IPR006638">
    <property type="entry name" value="Elp3/MiaA/NifB-like_rSAM"/>
</dbReference>
<dbReference type="SMART" id="SM00729">
    <property type="entry name" value="Elp3"/>
    <property type="match status" value="1"/>
</dbReference>
<dbReference type="SFLD" id="SFLDF00562">
    <property type="entry name" value="HemN-like__clustered_with_heat"/>
    <property type="match status" value="1"/>
</dbReference>
<dbReference type="InterPro" id="IPR058240">
    <property type="entry name" value="rSAM_sf"/>
</dbReference>
<comment type="subcellular location">
    <subcellularLocation>
        <location evidence="9">Cytoplasm</location>
    </subcellularLocation>
</comment>
<evidence type="ECO:0000256" key="7">
    <source>
        <dbReference type="ARBA" id="ARBA00023014"/>
    </source>
</evidence>
<evidence type="ECO:0000256" key="3">
    <source>
        <dbReference type="ARBA" id="ARBA00022617"/>
    </source>
</evidence>
<name>A0A6I4VYN4_9BACL</name>
<keyword evidence="8 9" id="KW-0143">Chaperone</keyword>
<dbReference type="InterPro" id="IPR004559">
    <property type="entry name" value="HemW-like"/>
</dbReference>
<organism evidence="11 12">
    <name type="scientific">Shimazuella alba</name>
    <dbReference type="NCBI Taxonomy" id="2690964"/>
    <lineage>
        <taxon>Bacteria</taxon>
        <taxon>Bacillati</taxon>
        <taxon>Bacillota</taxon>
        <taxon>Bacilli</taxon>
        <taxon>Bacillales</taxon>
        <taxon>Thermoactinomycetaceae</taxon>
        <taxon>Shimazuella</taxon>
    </lineage>
</organism>
<evidence type="ECO:0000256" key="2">
    <source>
        <dbReference type="ARBA" id="ARBA00017228"/>
    </source>
</evidence>
<dbReference type="InterPro" id="IPR013785">
    <property type="entry name" value="Aldolase_TIM"/>
</dbReference>
<dbReference type="InterPro" id="IPR010723">
    <property type="entry name" value="HemN_C"/>
</dbReference>
<keyword evidence="9" id="KW-0004">4Fe-4S</keyword>
<proteinExistence type="inferred from homology"/>
<dbReference type="AlphaFoldDB" id="A0A6I4VYN4"/>
<sequence>MTPPKAVYIHIPFCATKCHYCDFTAYVVEGQPVDDYLDALAKEIEMTVRDAPPEQLESIFIGGGTPTVLTPVQMKKMLDIIQTYFPERAPAIEYTMEANPGTTTPELLAVIRDGGVNRLSFGAQTFEPHLLREIGRSHGVSEIATSVKEARTAGISNISLDLMFGLPNQSLDQMRDTLERAVALSPDHFSCYSLKVEEGTLFYHLEERGQLPLPDEEVEYGMYQLIRDYLLQQGYAQYEVSNFSKQGRESKHNSTYWKNESYYGFGAGAHGYVHGTRHVNVKGISEYVSRIDRGERPILQQEKIPLQEQMENYFILGLRLLEGVSLQQFKQQYGQPADHVFGDAIETLVNKQFLRVEGDIIRLTEQGLLFGNDVFVQFLY</sequence>
<dbReference type="GO" id="GO:0004109">
    <property type="term" value="F:coproporphyrinogen oxidase activity"/>
    <property type="evidence" value="ECO:0007669"/>
    <property type="project" value="InterPro"/>
</dbReference>
<keyword evidence="9" id="KW-0963">Cytoplasm</keyword>
<dbReference type="GO" id="GO:0005737">
    <property type="term" value="C:cytoplasm"/>
    <property type="evidence" value="ECO:0007669"/>
    <property type="project" value="UniProtKB-SubCell"/>
</dbReference>
<dbReference type="InterPro" id="IPR034505">
    <property type="entry name" value="Coproporphyrinogen-III_oxidase"/>
</dbReference>
<dbReference type="NCBIfam" id="TIGR00539">
    <property type="entry name" value="hemN_rel"/>
    <property type="match status" value="1"/>
</dbReference>
<evidence type="ECO:0000256" key="1">
    <source>
        <dbReference type="ARBA" id="ARBA00006100"/>
    </source>
</evidence>
<dbReference type="PANTHER" id="PTHR13932:SF5">
    <property type="entry name" value="RADICAL S-ADENOSYL METHIONINE DOMAIN-CONTAINING PROTEIN 1, MITOCHONDRIAL"/>
    <property type="match status" value="1"/>
</dbReference>
<evidence type="ECO:0000259" key="10">
    <source>
        <dbReference type="PROSITE" id="PS51918"/>
    </source>
</evidence>
<dbReference type="GO" id="GO:0051539">
    <property type="term" value="F:4 iron, 4 sulfur cluster binding"/>
    <property type="evidence" value="ECO:0007669"/>
    <property type="project" value="UniProtKB-UniRule"/>
</dbReference>
<keyword evidence="6 9" id="KW-0408">Iron</keyword>
<feature type="domain" description="Radical SAM core" evidence="10">
    <location>
        <begin position="1"/>
        <end position="236"/>
    </location>
</feature>
<dbReference type="Pfam" id="PF04055">
    <property type="entry name" value="Radical_SAM"/>
    <property type="match status" value="1"/>
</dbReference>
<dbReference type="SFLD" id="SFLDS00029">
    <property type="entry name" value="Radical_SAM"/>
    <property type="match status" value="1"/>
</dbReference>
<gene>
    <name evidence="11" type="ORF">GSM42_07600</name>
</gene>
<comment type="caution">
    <text evidence="11">The sequence shown here is derived from an EMBL/GenBank/DDBJ whole genome shotgun (WGS) entry which is preliminary data.</text>
</comment>
<dbReference type="PROSITE" id="PS51918">
    <property type="entry name" value="RADICAL_SAM"/>
    <property type="match status" value="1"/>
</dbReference>
<dbReference type="PANTHER" id="PTHR13932">
    <property type="entry name" value="COPROPORPHYRINIGEN III OXIDASE"/>
    <property type="match status" value="1"/>
</dbReference>
<dbReference type="GO" id="GO:0046872">
    <property type="term" value="F:metal ion binding"/>
    <property type="evidence" value="ECO:0007669"/>
    <property type="project" value="UniProtKB-UniRule"/>
</dbReference>
<dbReference type="RefSeq" id="WP_160800952.1">
    <property type="nucleotide sequence ID" value="NZ_WUUL01000004.1"/>
</dbReference>
<dbReference type="InterPro" id="IPR007197">
    <property type="entry name" value="rSAM"/>
</dbReference>
<dbReference type="SUPFAM" id="SSF102114">
    <property type="entry name" value="Radical SAM enzymes"/>
    <property type="match status" value="1"/>
</dbReference>
<dbReference type="SFLD" id="SFLDF00288">
    <property type="entry name" value="HemN-like__clustered_with_nucl"/>
    <property type="match status" value="1"/>
</dbReference>
<evidence type="ECO:0000256" key="6">
    <source>
        <dbReference type="ARBA" id="ARBA00023004"/>
    </source>
</evidence>
<dbReference type="SFLD" id="SFLDG01065">
    <property type="entry name" value="anaerobic_coproporphyrinogen-I"/>
    <property type="match status" value="1"/>
</dbReference>
<keyword evidence="4 9" id="KW-0949">S-adenosyl-L-methionine</keyword>
<dbReference type="GO" id="GO:0006779">
    <property type="term" value="P:porphyrin-containing compound biosynthetic process"/>
    <property type="evidence" value="ECO:0007669"/>
    <property type="project" value="InterPro"/>
</dbReference>
<evidence type="ECO:0000256" key="8">
    <source>
        <dbReference type="ARBA" id="ARBA00023186"/>
    </source>
</evidence>
<dbReference type="Pfam" id="PF06969">
    <property type="entry name" value="HemN_C"/>
    <property type="match status" value="1"/>
</dbReference>
<dbReference type="Gene3D" id="3.20.20.70">
    <property type="entry name" value="Aldolase class I"/>
    <property type="match status" value="1"/>
</dbReference>
<keyword evidence="5 9" id="KW-0479">Metal-binding</keyword>